<evidence type="ECO:0000313" key="1">
    <source>
        <dbReference type="EMBL" id="KEY62681.1"/>
    </source>
</evidence>
<organism evidence="1 2">
    <name type="scientific">Lactococcus cremoris subsp. cremoris GE214</name>
    <dbReference type="NCBI Taxonomy" id="1415168"/>
    <lineage>
        <taxon>Bacteria</taxon>
        <taxon>Bacillati</taxon>
        <taxon>Bacillota</taxon>
        <taxon>Bacilli</taxon>
        <taxon>Lactobacillales</taxon>
        <taxon>Streptococcaceae</taxon>
        <taxon>Lactococcus</taxon>
        <taxon>Lactococcus cremoris subsp. cremoris</taxon>
    </lineage>
</organism>
<dbReference type="EMBL" id="AZSI01000026">
    <property type="protein sequence ID" value="KEY62681.1"/>
    <property type="molecule type" value="Genomic_DNA"/>
</dbReference>
<comment type="caution">
    <text evidence="1">The sequence shown here is derived from an EMBL/GenBank/DDBJ whole genome shotgun (WGS) entry which is preliminary data.</text>
</comment>
<dbReference type="RefSeq" id="WP_042748158.1">
    <property type="nucleotide sequence ID" value="NZ_AZSI01000026.1"/>
</dbReference>
<dbReference type="AlphaFoldDB" id="A0A084ABK2"/>
<name>A0A084ABK2_LACLC</name>
<evidence type="ECO:0008006" key="3">
    <source>
        <dbReference type="Google" id="ProtNLM"/>
    </source>
</evidence>
<dbReference type="Pfam" id="PF13783">
    <property type="entry name" value="DUF4177"/>
    <property type="match status" value="1"/>
</dbReference>
<dbReference type="InterPro" id="IPR025234">
    <property type="entry name" value="YjzH-like"/>
</dbReference>
<accession>A0A084ABK2</accession>
<proteinExistence type="predicted"/>
<dbReference type="Proteomes" id="UP000028401">
    <property type="component" value="Unassembled WGS sequence"/>
</dbReference>
<sequence length="187" mass="22109">MEIRYFFDEVKETAINIKKPIFADKDLYNKFIENSKNVIAIDITPEGVKEIVNKLLSYNFLLHSQINFVDFLKDVNIDLEELQSQRNALQELTKIEISNKDKDIQNERIKEFYTNLPKFEYKVLKFRDRMMIGDTKTKPMEEMLNAFARQGWKVISMVENTWRQEGIMTGNSHGEILVTMERQVFNG</sequence>
<evidence type="ECO:0000313" key="2">
    <source>
        <dbReference type="Proteomes" id="UP000028401"/>
    </source>
</evidence>
<protein>
    <recommendedName>
        <fullName evidence="3">DUF4177 domain-containing protein</fullName>
    </recommendedName>
</protein>
<dbReference type="PATRIC" id="fig|1415168.3.peg.1234"/>
<gene>
    <name evidence="1" type="ORF">U725_01154</name>
</gene>
<reference evidence="1 2" key="1">
    <citation type="submission" date="2014-06" db="EMBL/GenBank/DDBJ databases">
        <title>Draft genome sequence of the putrescine producing strain Lactococcus lactis subsp cremoris GE214.</title>
        <authorList>
            <person name="Ladero V."/>
            <person name="Linares D.M."/>
            <person name="del Rio B."/>
            <person name="Mayo B."/>
            <person name="Martin M.C."/>
            <person name="Fernandez M."/>
            <person name="Alvarez M.A."/>
        </authorList>
    </citation>
    <scope>NUCLEOTIDE SEQUENCE [LARGE SCALE GENOMIC DNA]</scope>
    <source>
        <strain evidence="1 2">GE214</strain>
    </source>
</reference>